<evidence type="ECO:0000313" key="5">
    <source>
        <dbReference type="Proteomes" id="UP001642464"/>
    </source>
</evidence>
<comment type="caution">
    <text evidence="4">The sequence shown here is derived from an EMBL/GenBank/DDBJ whole genome shotgun (WGS) entry which is preliminary data.</text>
</comment>
<dbReference type="NCBIfam" id="NF045542">
    <property type="entry name" value="Clp_rel_HeadMat"/>
    <property type="match status" value="1"/>
</dbReference>
<sequence>MAIEVSTNPDEQLSDEALQALASLLLDWGIVQSFVLPWLKDDAPSGVHDALEQMSVDADALVRSLPENGGQTLVYVVHGWDDDGAGVEYPARVYTDRRQALEFAGSLDDAKVETWQNGERIKVENATDVNEQWAQALFVLWLDYLSQAIFEVCRQHQPLTVRQAFYRLVVIGAILKTQAEYKSTVCRLIGRMREEGELPWEWIVDETRWQRKPVSWCSLASMLEHQQDFYRRDLWNDQGVYVEVWCESDSAAGVLYPITSKWDVPLMAARGFSSKTFLYNAAQALRRINHVGQPCHIAYFGDHDPSGVHIDRDIREKLTRYGAEEFTFERIAVTTRQIAEWELPGSPPKKRDSRSRKFDGEAVELEAIAPGDLRQLCEDYITGFIDDDRLQRSLAVESAEKDTLVCPICEKPDWCSVKDVEGEIGVAYCMRVESGTKKGEGWIHVLKDESCRNAIRALEKSNGKRSADWTYYRGADPICVIARWNLPGGKKDIRPVTRNCSGWFIGAMPEPRALYNLPQVLEADLVGVGEGEQTADALTSLGLVGTTSSGGCRAVDKTDWSPLAGKDVVIWRDNDQDGLAYQGAVIAALAPLDPPPTIRVIRIDDGWPAKYDAADWVANGGTREKFENLLAEAELIELVLPDKPLSYQPFPADVLPDQIREYILAEAAAIGVDPAMVAIPFLAAMATAIGNSRSVLVRHGWVEHCVLWLALLAESGSGKTPGARNALQPIKERDAQAYRDNEPAMEDYRRLVACYEVDLGTWKQQRKKGSSDPPPDKPVPPVAKRACIQDCTIEKTAEVLQGNTRGVLKHCDELSGLLGGMDRYSDGKGGERANLLSAWSAVPMVLDRKVSASSYVESPRLSIFGGVQPDLIHRIIGDDDIAAGLPARFLWAMPPTPALRWSDRSVPDHLQVIPKQVIDRLYALAATVDEETGAEKPVLVKTSKEAQRHLQQFVDRNAELSDDTHGGLRAALAKLPAQVARLALVLYCAADACYQDVGSTISGSTMEQAIRLGEWFGNEAQRLYSLRGEDDVDRDRRELVEWILRKGGEVTMREVQQGRREFATTDEVEAALHDLAAHGYGEMGVGHDMNRLPRLIMAYLARIGVECRVVDGELQVWPLDRLKGNDLENIRFNKAEIIELIESGERVVDTFRWSPRFDTPEHQARLHRQLKGQYVPSDITTDRHIMLLESMVDFERERWRQIEAECEEHQRHYQRQHDKSRPNSNARGYNHSPRTQALWRSVVPKRAKTPERLAMIQTALEALDRADTARAEVERTGMTTTTKTTGIGLATLYGRELDQLEKFQLDMAVFNQERRRHDYGMTLLDEGKPYPTIFKPLKSDAPEGVQFTNSAGKATVWLYGPIGGLFGISADEFRGEMSRISQYEDILVRVHSEGGAVFDSIAIYQQLLAHKGKVTVHVDGMAASGASLISMAGDEITMAVGSTMMIHLVGTSVLGATAEELDEYSRLAKEQDQALVDIYMTRWNGTREELYEALRRETWFTPYDAIENGLADSISTAQSVENRISAQCRYRNVPSMVTVEGSTMDCVNRNLASLFLHRTQKFSTGIMKAQRLSARMGVSLGAMGAAATATGVAMLRSAENIERAMTKSLAIMGDVSDTMRGDMVDAANRVAKATEASTAQAAQSYFYLASAGMTAEQSLKAMPVVAKFAQAGNFDLALATDLATDAQSALGLSSEDTYKQIENLSKVTDVLVKGNTLANASVQQFSEALTNGAAASLRLANKDMTEGVAILAAYADQGIKGAEAGTAFGIVMRDLQTKAIQNKAAFRSAGIAVFDMAGNMNNIGDIIEDVEGLLAGLSDEQKKFTLLQLGFSDKSVKYIQSLVGMSDKIAEYEKNLRNAAGTAAEVAEKSMTDLQRASAQASSAWDRMAISIAEAAENLGLYKAAAEAMEGVGVVVDTKNGVAVKGGKGDIIEKLTTSGSYWSNPLNGLYRDFVQNMEDTGRMPTSIGPANPEWAKKWESRQGLYSSAEDFAEKMRVKNDSKVMGQAVRDGIAAVQGFGKRGAMQFGRGVDSLSSAWSAAEDASRQRALGNLTGGLFGTTDNLSGVTRRAQSRQESIANLERQLEMASMGGGSRRSIGSLSLTRSGSVASYRQRRRIEGQQESRKVGNKTEQKMEKLLQSINKKMDGGIVLSPSNIA</sequence>
<dbReference type="EMBL" id="CAXAMM010015891">
    <property type="protein sequence ID" value="CAK9037499.1"/>
    <property type="molecule type" value="Genomic_DNA"/>
</dbReference>
<feature type="domain" description="Phage tail tape measure protein" evidence="3">
    <location>
        <begin position="1625"/>
        <end position="1823"/>
    </location>
</feature>
<feature type="region of interest" description="Disordered" evidence="2">
    <location>
        <begin position="2107"/>
        <end position="2132"/>
    </location>
</feature>
<dbReference type="InterPro" id="IPR023562">
    <property type="entry name" value="ClpP/TepA"/>
</dbReference>
<dbReference type="Pfam" id="PF00574">
    <property type="entry name" value="CLP_protease"/>
    <property type="match status" value="1"/>
</dbReference>
<dbReference type="InterPro" id="IPR029045">
    <property type="entry name" value="ClpP/crotonase-like_dom_sf"/>
</dbReference>
<dbReference type="PANTHER" id="PTHR37813:SF1">
    <property type="entry name" value="FELS-2 PROPHAGE PROTEIN"/>
    <property type="match status" value="1"/>
</dbReference>
<dbReference type="Gene3D" id="3.90.226.10">
    <property type="entry name" value="2-enoyl-CoA Hydratase, Chain A, domain 1"/>
    <property type="match status" value="1"/>
</dbReference>
<proteinExistence type="predicted"/>
<feature type="region of interest" description="Disordered" evidence="2">
    <location>
        <begin position="1210"/>
        <end position="1235"/>
    </location>
</feature>
<dbReference type="NCBIfam" id="TIGR01760">
    <property type="entry name" value="tape_meas_TP901"/>
    <property type="match status" value="1"/>
</dbReference>
<dbReference type="PANTHER" id="PTHR37813">
    <property type="entry name" value="FELS-2 PROPHAGE PROTEIN"/>
    <property type="match status" value="1"/>
</dbReference>
<dbReference type="Pfam" id="PF13148">
    <property type="entry name" value="DUF3987"/>
    <property type="match status" value="1"/>
</dbReference>
<organism evidence="4 5">
    <name type="scientific">Durusdinium trenchii</name>
    <dbReference type="NCBI Taxonomy" id="1381693"/>
    <lineage>
        <taxon>Eukaryota</taxon>
        <taxon>Sar</taxon>
        <taxon>Alveolata</taxon>
        <taxon>Dinophyceae</taxon>
        <taxon>Suessiales</taxon>
        <taxon>Symbiodiniaceae</taxon>
        <taxon>Durusdinium</taxon>
    </lineage>
</organism>
<keyword evidence="1" id="KW-1188">Viral release from host cell</keyword>
<dbReference type="CDD" id="cd07016">
    <property type="entry name" value="S14_ClpP_1"/>
    <property type="match status" value="1"/>
</dbReference>
<feature type="compositionally biased region" description="Polar residues" evidence="2">
    <location>
        <begin position="1222"/>
        <end position="1235"/>
    </location>
</feature>
<dbReference type="InterPro" id="IPR025048">
    <property type="entry name" value="DUF3987"/>
</dbReference>
<dbReference type="Proteomes" id="UP001642464">
    <property type="component" value="Unassembled WGS sequence"/>
</dbReference>
<keyword evidence="5" id="KW-1185">Reference proteome</keyword>
<dbReference type="SUPFAM" id="SSF52096">
    <property type="entry name" value="ClpP/crotonase"/>
    <property type="match status" value="1"/>
</dbReference>
<reference evidence="4 5" key="1">
    <citation type="submission" date="2024-02" db="EMBL/GenBank/DDBJ databases">
        <authorList>
            <person name="Chen Y."/>
            <person name="Shah S."/>
            <person name="Dougan E. K."/>
            <person name="Thang M."/>
            <person name="Chan C."/>
        </authorList>
    </citation>
    <scope>NUCLEOTIDE SEQUENCE [LARGE SCALE GENOMIC DNA]</scope>
</reference>
<dbReference type="Pfam" id="PF10145">
    <property type="entry name" value="PhageMin_Tail"/>
    <property type="match status" value="1"/>
</dbReference>
<feature type="compositionally biased region" description="Basic and acidic residues" evidence="2">
    <location>
        <begin position="1210"/>
        <end position="1221"/>
    </location>
</feature>
<evidence type="ECO:0000256" key="1">
    <source>
        <dbReference type="ARBA" id="ARBA00022612"/>
    </source>
</evidence>
<dbReference type="InterPro" id="IPR010090">
    <property type="entry name" value="Phage_tape_meas"/>
</dbReference>
<evidence type="ECO:0000259" key="3">
    <source>
        <dbReference type="Pfam" id="PF10145"/>
    </source>
</evidence>
<evidence type="ECO:0000256" key="2">
    <source>
        <dbReference type="SAM" id="MobiDB-lite"/>
    </source>
</evidence>
<protein>
    <submittedName>
        <fullName evidence="4">Protein YfjI</fullName>
    </submittedName>
</protein>
<name>A0ABP0LEA7_9DINO</name>
<evidence type="ECO:0000313" key="4">
    <source>
        <dbReference type="EMBL" id="CAK9037499.1"/>
    </source>
</evidence>
<accession>A0ABP0LEA7</accession>
<feature type="compositionally biased region" description="Basic and acidic residues" evidence="2">
    <location>
        <begin position="2116"/>
        <end position="2132"/>
    </location>
</feature>
<gene>
    <name evidence="4" type="ORF">SCF082_LOCUS22195</name>
</gene>